<evidence type="ECO:0000313" key="2">
    <source>
        <dbReference type="EMBL" id="MBW0502626.1"/>
    </source>
</evidence>
<evidence type="ECO:0000256" key="1">
    <source>
        <dbReference type="SAM" id="MobiDB-lite"/>
    </source>
</evidence>
<keyword evidence="3" id="KW-1185">Reference proteome</keyword>
<accession>A0A9Q3DLG9</accession>
<name>A0A9Q3DLG9_9BASI</name>
<feature type="region of interest" description="Disordered" evidence="1">
    <location>
        <begin position="1"/>
        <end position="111"/>
    </location>
</feature>
<feature type="compositionally biased region" description="Polar residues" evidence="1">
    <location>
        <begin position="95"/>
        <end position="104"/>
    </location>
</feature>
<evidence type="ECO:0000313" key="3">
    <source>
        <dbReference type="Proteomes" id="UP000765509"/>
    </source>
</evidence>
<dbReference type="Proteomes" id="UP000765509">
    <property type="component" value="Unassembled WGS sequence"/>
</dbReference>
<dbReference type="EMBL" id="AVOT02016928">
    <property type="protein sequence ID" value="MBW0502626.1"/>
    <property type="molecule type" value="Genomic_DNA"/>
</dbReference>
<feature type="compositionally biased region" description="Low complexity" evidence="1">
    <location>
        <begin position="18"/>
        <end position="28"/>
    </location>
</feature>
<feature type="compositionally biased region" description="Low complexity" evidence="1">
    <location>
        <begin position="49"/>
        <end position="71"/>
    </location>
</feature>
<gene>
    <name evidence="2" type="ORF">O181_042341</name>
</gene>
<sequence length="111" mass="11684">MGSSCFKAKRFKDQGNRLTSTSNSNTLNDTQKPKTEKVNPNSSASLNTAQVNNRQEAAAAAAESRAQAAKARGTKGGELSKALAQQPADGGRVNQAITTGNQIPKNPLVWD</sequence>
<feature type="compositionally biased region" description="Polar residues" evidence="1">
    <location>
        <begin position="38"/>
        <end position="48"/>
    </location>
</feature>
<dbReference type="AlphaFoldDB" id="A0A9Q3DLG9"/>
<comment type="caution">
    <text evidence="2">The sequence shown here is derived from an EMBL/GenBank/DDBJ whole genome shotgun (WGS) entry which is preliminary data.</text>
</comment>
<organism evidence="2 3">
    <name type="scientific">Austropuccinia psidii MF-1</name>
    <dbReference type="NCBI Taxonomy" id="1389203"/>
    <lineage>
        <taxon>Eukaryota</taxon>
        <taxon>Fungi</taxon>
        <taxon>Dikarya</taxon>
        <taxon>Basidiomycota</taxon>
        <taxon>Pucciniomycotina</taxon>
        <taxon>Pucciniomycetes</taxon>
        <taxon>Pucciniales</taxon>
        <taxon>Sphaerophragmiaceae</taxon>
        <taxon>Austropuccinia</taxon>
    </lineage>
</organism>
<reference evidence="2" key="1">
    <citation type="submission" date="2021-03" db="EMBL/GenBank/DDBJ databases">
        <title>Draft genome sequence of rust myrtle Austropuccinia psidii MF-1, a brazilian biotype.</title>
        <authorList>
            <person name="Quecine M.C."/>
            <person name="Pachon D.M.R."/>
            <person name="Bonatelli M.L."/>
            <person name="Correr F.H."/>
            <person name="Franceschini L.M."/>
            <person name="Leite T.F."/>
            <person name="Margarido G.R.A."/>
            <person name="Almeida C.A."/>
            <person name="Ferrarezi J.A."/>
            <person name="Labate C.A."/>
        </authorList>
    </citation>
    <scope>NUCLEOTIDE SEQUENCE</scope>
    <source>
        <strain evidence="2">MF-1</strain>
    </source>
</reference>
<dbReference type="OrthoDB" id="2503286at2759"/>
<proteinExistence type="predicted"/>
<protein>
    <submittedName>
        <fullName evidence="2">Uncharacterized protein</fullName>
    </submittedName>
</protein>